<keyword evidence="5 7" id="KW-0472">Membrane</keyword>
<gene>
    <name evidence="10" type="ORF">GCM10011339_14590</name>
</gene>
<proteinExistence type="inferred from homology"/>
<dbReference type="InterPro" id="IPR039426">
    <property type="entry name" value="TonB-dep_rcpt-like"/>
</dbReference>
<evidence type="ECO:0000256" key="5">
    <source>
        <dbReference type="ARBA" id="ARBA00023136"/>
    </source>
</evidence>
<evidence type="ECO:0000256" key="6">
    <source>
        <dbReference type="ARBA" id="ARBA00023237"/>
    </source>
</evidence>
<sequence length="1057" mass="116569">MRKSLLSLILALFTISSVWAQSRTVTGKVTSEEEPNGMPGVNVLVKGTTVGAITDLDGMYTLEVPANNNTLVFSFIGYSSQEINIGNQSTVNVTLMPDTQNLEEVIVVAYGSAEKGNFAGSAVAIKEAQIANRPINSVTNVLEGQAAGVITTSASGQPGESPTVRIRGIGSVNASQNPLYVVDGVPYSGDISNLNPMDIADVTVLKDASSSALYGARAANGVIMITTKKGGAKKSTFNLSVRQGVSSRALPEYDRVNAAQYYPLVWESLKHGQMNPSGNGLEDGAASQYASENLIEQLGYNIYNVPNDQIVGLDGTLNSSAVNNFTDLDWYDELIGTGNRGEYNMTYSGGTEKTDFYTSVGYLNEKGFLLKSDMERFTGRINVNTQATDWFKTGINLSATMADGNSSRTSGNSSYVNPFFFARNMGPIYPVYLQNQQTGGYILDANGQRIYDTGDMTSLGSVNRGPGASVGRHVVQETKLNEDLYDRDVISARAYAEVSFLKDFTLRTNVSTDMISHLGIEYDNKIVGDGAPAGRANRTNIRRNALTFNQILSYANTFNTKHYFEGLVAHENYDYKYNYQYLAKQEQILDGNIEPDNFVVTSAADGRVDSYRIESYFSRFNYVYDDKYSFSASIRTDGSSRFFEDVRWGTFWSVAGAWNIEKENFFNADFFDMLKLRASYGEVGNDGLLDADNNQNYYPWQALYNLDNNNALEPGILQGSLSALNLLWESNNTFDVGLDFAFARRFTGTLEYYYRVSENLLFDVPLSLTTGLESRPINIGTMANSGVEFQIQGDIIRNQDFTWNANLNVSTFTNKFKKLPFDEQINGTKKYVVGGSIYDYWLRDWRGVDPETGYGLYTADEYLNEDGEVREDVKIVGTDTLTTEYNNAKQHFAGTAIPDFSGGLANTFSYKNFELSVLVSFAVGGEIYDGLYASLMSSSPDGDALHTDALGRWQQPGDITDVPRMDNINSAETNGTSDRWLIDRSYLNLRSINLSYRLPGDILSKVDASQATVFIAGENLGWLSKRKGMFVSESFNGTTSNTYTPARTFTLGLNVSF</sequence>
<evidence type="ECO:0000256" key="2">
    <source>
        <dbReference type="ARBA" id="ARBA00022448"/>
    </source>
</evidence>
<organism evidence="10 11">
    <name type="scientific">Echinicola rosea</name>
    <dbReference type="NCBI Taxonomy" id="1807691"/>
    <lineage>
        <taxon>Bacteria</taxon>
        <taxon>Pseudomonadati</taxon>
        <taxon>Bacteroidota</taxon>
        <taxon>Cytophagia</taxon>
        <taxon>Cytophagales</taxon>
        <taxon>Cyclobacteriaceae</taxon>
        <taxon>Echinicola</taxon>
    </lineage>
</organism>
<dbReference type="Gene3D" id="2.170.130.10">
    <property type="entry name" value="TonB-dependent receptor, plug domain"/>
    <property type="match status" value="1"/>
</dbReference>
<evidence type="ECO:0000256" key="4">
    <source>
        <dbReference type="ARBA" id="ARBA00022692"/>
    </source>
</evidence>
<accession>A0ABQ1UW21</accession>
<dbReference type="InterPro" id="IPR023997">
    <property type="entry name" value="TonB-dep_OMP_SusC/RagA_CS"/>
</dbReference>
<dbReference type="Pfam" id="PF07715">
    <property type="entry name" value="Plug"/>
    <property type="match status" value="1"/>
</dbReference>
<protein>
    <submittedName>
        <fullName evidence="10">SusC/RagA family TonB-linked outer membrane protein</fullName>
    </submittedName>
</protein>
<comment type="similarity">
    <text evidence="7">Belongs to the TonB-dependent receptor family.</text>
</comment>
<feature type="domain" description="TonB-dependent receptor plug" evidence="9">
    <location>
        <begin position="119"/>
        <end position="222"/>
    </location>
</feature>
<keyword evidence="4 7" id="KW-0812">Transmembrane</keyword>
<evidence type="ECO:0000256" key="1">
    <source>
        <dbReference type="ARBA" id="ARBA00004571"/>
    </source>
</evidence>
<keyword evidence="3 7" id="KW-1134">Transmembrane beta strand</keyword>
<dbReference type="PROSITE" id="PS52016">
    <property type="entry name" value="TONB_DEPENDENT_REC_3"/>
    <property type="match status" value="1"/>
</dbReference>
<feature type="signal peptide" evidence="8">
    <location>
        <begin position="1"/>
        <end position="20"/>
    </location>
</feature>
<dbReference type="Gene3D" id="2.40.170.20">
    <property type="entry name" value="TonB-dependent receptor, beta-barrel domain"/>
    <property type="match status" value="1"/>
</dbReference>
<dbReference type="Gene3D" id="2.60.40.1120">
    <property type="entry name" value="Carboxypeptidase-like, regulatory domain"/>
    <property type="match status" value="1"/>
</dbReference>
<dbReference type="SUPFAM" id="SSF49464">
    <property type="entry name" value="Carboxypeptidase regulatory domain-like"/>
    <property type="match status" value="1"/>
</dbReference>
<dbReference type="NCBIfam" id="TIGR04056">
    <property type="entry name" value="OMP_RagA_SusC"/>
    <property type="match status" value="1"/>
</dbReference>
<dbReference type="Pfam" id="PF13715">
    <property type="entry name" value="CarbopepD_reg_2"/>
    <property type="match status" value="1"/>
</dbReference>
<dbReference type="InterPro" id="IPR008969">
    <property type="entry name" value="CarboxyPept-like_regulatory"/>
</dbReference>
<evidence type="ECO:0000256" key="3">
    <source>
        <dbReference type="ARBA" id="ARBA00022452"/>
    </source>
</evidence>
<keyword evidence="6 7" id="KW-0998">Cell outer membrane</keyword>
<comment type="caution">
    <text evidence="10">The sequence shown here is derived from an EMBL/GenBank/DDBJ whole genome shotgun (WGS) entry which is preliminary data.</text>
</comment>
<dbReference type="NCBIfam" id="TIGR04057">
    <property type="entry name" value="SusC_RagA_signa"/>
    <property type="match status" value="1"/>
</dbReference>
<dbReference type="RefSeq" id="WP_137401549.1">
    <property type="nucleotide sequence ID" value="NZ_BMIU01000006.1"/>
</dbReference>
<dbReference type="EMBL" id="BMIU01000006">
    <property type="protein sequence ID" value="GGF27562.1"/>
    <property type="molecule type" value="Genomic_DNA"/>
</dbReference>
<keyword evidence="2 7" id="KW-0813">Transport</keyword>
<feature type="chain" id="PRO_5046849126" evidence="8">
    <location>
        <begin position="21"/>
        <end position="1057"/>
    </location>
</feature>
<dbReference type="InterPro" id="IPR023996">
    <property type="entry name" value="TonB-dep_OMP_SusC/RagA"/>
</dbReference>
<dbReference type="InterPro" id="IPR036942">
    <property type="entry name" value="Beta-barrel_TonB_sf"/>
</dbReference>
<comment type="subcellular location">
    <subcellularLocation>
        <location evidence="1 7">Cell outer membrane</location>
        <topology evidence="1 7">Multi-pass membrane protein</topology>
    </subcellularLocation>
</comment>
<dbReference type="SUPFAM" id="SSF56935">
    <property type="entry name" value="Porins"/>
    <property type="match status" value="1"/>
</dbReference>
<keyword evidence="8" id="KW-0732">Signal</keyword>
<evidence type="ECO:0000313" key="11">
    <source>
        <dbReference type="Proteomes" id="UP000647339"/>
    </source>
</evidence>
<name>A0ABQ1UW21_9BACT</name>
<evidence type="ECO:0000313" key="10">
    <source>
        <dbReference type="EMBL" id="GGF27562.1"/>
    </source>
</evidence>
<evidence type="ECO:0000256" key="7">
    <source>
        <dbReference type="PROSITE-ProRule" id="PRU01360"/>
    </source>
</evidence>
<evidence type="ECO:0000256" key="8">
    <source>
        <dbReference type="SAM" id="SignalP"/>
    </source>
</evidence>
<reference evidence="11" key="1">
    <citation type="journal article" date="2019" name="Int. J. Syst. Evol. Microbiol.">
        <title>The Global Catalogue of Microorganisms (GCM) 10K type strain sequencing project: providing services to taxonomists for standard genome sequencing and annotation.</title>
        <authorList>
            <consortium name="The Broad Institute Genomics Platform"/>
            <consortium name="The Broad Institute Genome Sequencing Center for Infectious Disease"/>
            <person name="Wu L."/>
            <person name="Ma J."/>
        </authorList>
    </citation>
    <scope>NUCLEOTIDE SEQUENCE [LARGE SCALE GENOMIC DNA]</scope>
    <source>
        <strain evidence="11">CGMCC 1.15407</strain>
    </source>
</reference>
<evidence type="ECO:0000259" key="9">
    <source>
        <dbReference type="Pfam" id="PF07715"/>
    </source>
</evidence>
<keyword evidence="11" id="KW-1185">Reference proteome</keyword>
<dbReference type="InterPro" id="IPR012910">
    <property type="entry name" value="Plug_dom"/>
</dbReference>
<dbReference type="Proteomes" id="UP000647339">
    <property type="component" value="Unassembled WGS sequence"/>
</dbReference>
<dbReference type="InterPro" id="IPR037066">
    <property type="entry name" value="Plug_dom_sf"/>
</dbReference>